<sequence length="32" mass="3618">ILNSPISNPNCTTDLTNSGLIESSEILKYFWF</sequence>
<reference evidence="1" key="1">
    <citation type="submission" date="2014-05" db="EMBL/GenBank/DDBJ databases">
        <authorList>
            <person name="Chronopoulou M."/>
        </authorList>
    </citation>
    <scope>NUCLEOTIDE SEQUENCE</scope>
    <source>
        <tissue evidence="1">Whole organism</tissue>
    </source>
</reference>
<dbReference type="EMBL" id="HACA01002210">
    <property type="protein sequence ID" value="CDW19571.1"/>
    <property type="molecule type" value="Transcribed_RNA"/>
</dbReference>
<protein>
    <submittedName>
        <fullName evidence="1">Uncharacterized protein</fullName>
    </submittedName>
</protein>
<evidence type="ECO:0000313" key="1">
    <source>
        <dbReference type="EMBL" id="CDW19571.1"/>
    </source>
</evidence>
<proteinExistence type="predicted"/>
<organism evidence="1">
    <name type="scientific">Lepeophtheirus salmonis</name>
    <name type="common">Salmon louse</name>
    <name type="synonym">Caligus salmonis</name>
    <dbReference type="NCBI Taxonomy" id="72036"/>
    <lineage>
        <taxon>Eukaryota</taxon>
        <taxon>Metazoa</taxon>
        <taxon>Ecdysozoa</taxon>
        <taxon>Arthropoda</taxon>
        <taxon>Crustacea</taxon>
        <taxon>Multicrustacea</taxon>
        <taxon>Hexanauplia</taxon>
        <taxon>Copepoda</taxon>
        <taxon>Siphonostomatoida</taxon>
        <taxon>Caligidae</taxon>
        <taxon>Lepeophtheirus</taxon>
    </lineage>
</organism>
<feature type="non-terminal residue" evidence="1">
    <location>
        <position position="1"/>
    </location>
</feature>
<accession>A0A0K2T2A3</accession>
<dbReference type="AlphaFoldDB" id="A0A0K2T2A3"/>
<name>A0A0K2T2A3_LEPSM</name>